<feature type="domain" description="Kazal-like" evidence="8">
    <location>
        <begin position="673"/>
        <end position="739"/>
    </location>
</feature>
<evidence type="ECO:0000256" key="5">
    <source>
        <dbReference type="SAM" id="SignalP"/>
    </source>
</evidence>
<feature type="chain" id="PRO_5040922887" description="Matrilin-2" evidence="5">
    <location>
        <begin position="22"/>
        <end position="1206"/>
    </location>
</feature>
<dbReference type="Proteomes" id="UP001163046">
    <property type="component" value="Unassembled WGS sequence"/>
</dbReference>
<evidence type="ECO:0000256" key="2">
    <source>
        <dbReference type="ARBA" id="ARBA00022723"/>
    </source>
</evidence>
<dbReference type="SMART" id="SM00280">
    <property type="entry name" value="KAZAL"/>
    <property type="match status" value="5"/>
</dbReference>
<dbReference type="GO" id="GO:0004222">
    <property type="term" value="F:metalloendopeptidase activity"/>
    <property type="evidence" value="ECO:0007669"/>
    <property type="project" value="InterPro"/>
</dbReference>
<dbReference type="EMBL" id="MU825398">
    <property type="protein sequence ID" value="KAJ7393296.1"/>
    <property type="molecule type" value="Genomic_DNA"/>
</dbReference>
<comment type="caution">
    <text evidence="9">The sequence shown here is derived from an EMBL/GenBank/DDBJ whole genome shotgun (WGS) entry which is preliminary data.</text>
</comment>
<evidence type="ECO:0000256" key="3">
    <source>
        <dbReference type="ARBA" id="ARBA00022900"/>
    </source>
</evidence>
<evidence type="ECO:0000259" key="7">
    <source>
        <dbReference type="PROSITE" id="PS51046"/>
    </source>
</evidence>
<dbReference type="GO" id="GO:0005576">
    <property type="term" value="C:extracellular region"/>
    <property type="evidence" value="ECO:0007669"/>
    <property type="project" value="TreeGrafter"/>
</dbReference>
<keyword evidence="2" id="KW-0479">Metal-binding</keyword>
<reference evidence="9" key="1">
    <citation type="submission" date="2023-01" db="EMBL/GenBank/DDBJ databases">
        <title>Genome assembly of the deep-sea coral Lophelia pertusa.</title>
        <authorList>
            <person name="Herrera S."/>
            <person name="Cordes E."/>
        </authorList>
    </citation>
    <scope>NUCLEOTIDE SEQUENCE</scope>
    <source>
        <strain evidence="9">USNM1676648</strain>
        <tissue evidence="9">Polyp</tissue>
    </source>
</reference>
<evidence type="ECO:0000259" key="8">
    <source>
        <dbReference type="PROSITE" id="PS51465"/>
    </source>
</evidence>
<feature type="domain" description="VWFA" evidence="6">
    <location>
        <begin position="818"/>
        <end position="989"/>
    </location>
</feature>
<dbReference type="PROSITE" id="PS50234">
    <property type="entry name" value="VWFA"/>
    <property type="match status" value="3"/>
</dbReference>
<feature type="domain" description="VWFA" evidence="6">
    <location>
        <begin position="482"/>
        <end position="665"/>
    </location>
</feature>
<dbReference type="InterPro" id="IPR036465">
    <property type="entry name" value="vWFA_dom_sf"/>
</dbReference>
<dbReference type="PROSITE" id="PS51046">
    <property type="entry name" value="GON"/>
    <property type="match status" value="1"/>
</dbReference>
<dbReference type="Gene3D" id="3.40.50.410">
    <property type="entry name" value="von Willebrand factor, type A domain"/>
    <property type="match status" value="3"/>
</dbReference>
<dbReference type="SUPFAM" id="SSF100895">
    <property type="entry name" value="Kazal-type serine protease inhibitors"/>
    <property type="match status" value="4"/>
</dbReference>
<dbReference type="Pfam" id="PF07648">
    <property type="entry name" value="Kazal_2"/>
    <property type="match status" value="3"/>
</dbReference>
<dbReference type="PANTHER" id="PTHR10913">
    <property type="entry name" value="FOLLISTATIN-RELATED"/>
    <property type="match status" value="1"/>
</dbReference>
<name>A0A9X0DB90_9CNID</name>
<evidence type="ECO:0000256" key="4">
    <source>
        <dbReference type="ARBA" id="ARBA00023157"/>
    </source>
</evidence>
<dbReference type="Gene3D" id="3.30.60.30">
    <property type="match status" value="5"/>
</dbReference>
<dbReference type="SUPFAM" id="SSF53300">
    <property type="entry name" value="vWA-like"/>
    <property type="match status" value="3"/>
</dbReference>
<evidence type="ECO:0000256" key="1">
    <source>
        <dbReference type="ARBA" id="ARBA00022690"/>
    </source>
</evidence>
<keyword evidence="1" id="KW-0646">Protease inhibitor</keyword>
<organism evidence="9 10">
    <name type="scientific">Desmophyllum pertusum</name>
    <dbReference type="NCBI Taxonomy" id="174260"/>
    <lineage>
        <taxon>Eukaryota</taxon>
        <taxon>Metazoa</taxon>
        <taxon>Cnidaria</taxon>
        <taxon>Anthozoa</taxon>
        <taxon>Hexacorallia</taxon>
        <taxon>Scleractinia</taxon>
        <taxon>Caryophylliina</taxon>
        <taxon>Caryophylliidae</taxon>
        <taxon>Desmophyllum</taxon>
    </lineage>
</organism>
<proteinExistence type="predicted"/>
<evidence type="ECO:0000313" key="10">
    <source>
        <dbReference type="Proteomes" id="UP001163046"/>
    </source>
</evidence>
<dbReference type="InterPro" id="IPR012314">
    <property type="entry name" value="Pept_M12B_GON-ADAMTSs"/>
</dbReference>
<keyword evidence="10" id="KW-1185">Reference proteome</keyword>
<dbReference type="GO" id="GO:0030154">
    <property type="term" value="P:cell differentiation"/>
    <property type="evidence" value="ECO:0007669"/>
    <property type="project" value="TreeGrafter"/>
</dbReference>
<gene>
    <name evidence="9" type="ORF">OS493_006265</name>
</gene>
<feature type="domain" description="Kazal-like" evidence="8">
    <location>
        <begin position="423"/>
        <end position="477"/>
    </location>
</feature>
<dbReference type="PROSITE" id="PS51465">
    <property type="entry name" value="KAZAL_2"/>
    <property type="match status" value="4"/>
</dbReference>
<dbReference type="OrthoDB" id="5855429at2759"/>
<dbReference type="SMART" id="SM00327">
    <property type="entry name" value="VWA"/>
    <property type="match status" value="3"/>
</dbReference>
<feature type="domain" description="Kazal-like" evidence="8">
    <location>
        <begin position="765"/>
        <end position="814"/>
    </location>
</feature>
<dbReference type="CDD" id="cd01450">
    <property type="entry name" value="vWFA_subfamily_ECM"/>
    <property type="match status" value="1"/>
</dbReference>
<dbReference type="InterPro" id="IPR036058">
    <property type="entry name" value="Kazal_dom_sf"/>
</dbReference>
<dbReference type="Pfam" id="PF00092">
    <property type="entry name" value="VWA"/>
    <property type="match status" value="3"/>
</dbReference>
<feature type="domain" description="GON" evidence="7">
    <location>
        <begin position="191"/>
        <end position="400"/>
    </location>
</feature>
<dbReference type="InterPro" id="IPR002035">
    <property type="entry name" value="VWF_A"/>
</dbReference>
<evidence type="ECO:0000259" key="6">
    <source>
        <dbReference type="PROSITE" id="PS50234"/>
    </source>
</evidence>
<dbReference type="Pfam" id="PF08685">
    <property type="entry name" value="GON"/>
    <property type="match status" value="1"/>
</dbReference>
<accession>A0A9X0DB90</accession>
<dbReference type="CDD" id="cd00198">
    <property type="entry name" value="vWFA"/>
    <property type="match status" value="2"/>
</dbReference>
<feature type="signal peptide" evidence="5">
    <location>
        <begin position="1"/>
        <end position="21"/>
    </location>
</feature>
<dbReference type="Pfam" id="PF00050">
    <property type="entry name" value="Kazal_1"/>
    <property type="match status" value="1"/>
</dbReference>
<sequence length="1206" mass="133263">MARIFLQILAALCLLRTLCLAANGDLTRFCPLPAFTGKGYVAFTGEITRLFLERNNHVTAQVHVRNVYRSDLQLSSVTVINAIERASSCDHQHKLEDVRLWVAKRHSSGFLTAVASLPVTMNMVDEVLKALPDHSFDNGGKLLAFQQGIEPCNERNCQYGGECTADSSGRLRCQCRIYCTRQYDPVCGTDGATSCQGLKDAGVASTDGEYVIYVRSECNTPMKVYCHGMNTSSPKEFVTLPAGVQNNYAYIYAKRLPHRPYSARYKCSGKPGMINYGAAGLTKYRKVRVDLPRMAIVRDDYTFAKSDPFGKRIAYGSAGDCFSMRFLGESCRRGHFKVDLTHTGLRLKTSIEWQAIGFPPGIEMNEYKRSKDGTLVSAKCGGWCGRCRPVGEMLLEQTVCSQEEDPCQLIVCEFYSICRRSSDGLSHVCECPSNCSQANSPVCGSDGKTYENECELQRHSCSNREKITAKSMTACGVKQPVHLMFAVDTTSMNEMKVIEKSKRFFKDLGNRFQIPEQGIAHGFLKFDLSGTAKMYFITFYNYIALPAYINTLQSTNDKTTLDQALTDSVPGLLYSLEYDNKLRNSQYPKAIVLITDGSSVTYPQGLVAIAKSLKDAGIKVIVVLVGDEDKGLDNVRPLASGKDFILAVGSPDRLKVMVQPTVDKIMQGLDTCVWKRCNFYSKCVKRDVTKCECSLVTSDVNNPVCGSDGKSYNNLDAMEQAACQEHKWIVPRHRGRCVTVPGCNLLDCKHYSYCTVPPSGIATCKCPDPAACGNSRNRVCGTDGLTYDNICQLTAAACKRYHEVRVLHAGLCIQQPLDLVFALDGAGQITLGTFQKQKDFIKQFLDTYGTSAPGVRVGIIDYGSGETLAEFQNYDTDNLKDKVDRVSLTPGGTVEGALRNAQSKLFGDPKLLRPHATKALIVLTGERVDEGDRGLRDAASPLTSKGVRIVAIAVGKTPDKRKLLIFTSGDEYVFDFDSNEDLPSLVPKVYEVIIKDPCEKKECKHYAQCVSYDNGRTQCVCDEQCAKVEDPVCGTDGQDYANECVLKATACRESRDVTVADTRPCGACVHAMDIGIIVDSSRSVGWNNYETLKRSLAKLTDYFHVSKDGTHFAFIHYNQDAVLDFDFADSSLHNPEALKEKIMEIKYDPGRTRTDKAIKMANEKLFTNMGGARKDVPKFLIILTDGKTSEDSMPYPTVLAPLKVKS</sequence>
<protein>
    <recommendedName>
        <fullName evidence="11">Matrilin-2</fullName>
    </recommendedName>
</protein>
<feature type="domain" description="Kazal-like" evidence="8">
    <location>
        <begin position="1020"/>
        <end position="1067"/>
    </location>
</feature>
<dbReference type="GO" id="GO:0008270">
    <property type="term" value="F:zinc ion binding"/>
    <property type="evidence" value="ECO:0007669"/>
    <property type="project" value="InterPro"/>
</dbReference>
<evidence type="ECO:0008006" key="11">
    <source>
        <dbReference type="Google" id="ProtNLM"/>
    </source>
</evidence>
<dbReference type="InterPro" id="IPR050653">
    <property type="entry name" value="Prot_Inhib_GrowthFact_Antg"/>
</dbReference>
<dbReference type="AlphaFoldDB" id="A0A9X0DB90"/>
<keyword evidence="4" id="KW-1015">Disulfide bond</keyword>
<keyword evidence="5" id="KW-0732">Signal</keyword>
<keyword evidence="3" id="KW-0722">Serine protease inhibitor</keyword>
<dbReference type="InterPro" id="IPR002350">
    <property type="entry name" value="Kazal_dom"/>
</dbReference>
<dbReference type="PANTHER" id="PTHR10913:SF45">
    <property type="entry name" value="FOLLISTATIN, ISOFORM A-RELATED"/>
    <property type="match status" value="1"/>
</dbReference>
<dbReference type="FunFam" id="3.30.60.30:FF:000024">
    <property type="entry name" value="Transmembrane agrin"/>
    <property type="match status" value="2"/>
</dbReference>
<dbReference type="CDD" id="cd00104">
    <property type="entry name" value="KAZAL_FS"/>
    <property type="match status" value="4"/>
</dbReference>
<evidence type="ECO:0000313" key="9">
    <source>
        <dbReference type="EMBL" id="KAJ7393296.1"/>
    </source>
</evidence>
<feature type="domain" description="VWFA" evidence="6">
    <location>
        <begin position="1073"/>
        <end position="1206"/>
    </location>
</feature>